<sequence length="151" mass="17237">MSQDFRTRIDNQVFGVRASGLIIKDDQIYLYRDDRGGYYVVGGAVAVGETTEEAVKREILEEIGLEVQIEKLAFIVENQFCQGDVNFHNIEFHYRVTPLSLPNQTLMEDGKTMACEWVKLDNVDKIDIRPAFLKTALKNWNGQVTHIINKG</sequence>
<dbReference type="eggNOG" id="COG1051">
    <property type="taxonomic scope" value="Bacteria"/>
</dbReference>
<dbReference type="Pfam" id="PF00293">
    <property type="entry name" value="NUDIX"/>
    <property type="match status" value="1"/>
</dbReference>
<dbReference type="InterPro" id="IPR015797">
    <property type="entry name" value="NUDIX_hydrolase-like_dom_sf"/>
</dbReference>
<gene>
    <name evidence="4" type="ORF">SAMEA4412692_01812</name>
</gene>
<reference evidence="4 5" key="1">
    <citation type="submission" date="2017-06" db="EMBL/GenBank/DDBJ databases">
        <authorList>
            <consortium name="Pathogen Informatics"/>
        </authorList>
    </citation>
    <scope>NUCLEOTIDE SEQUENCE [LARGE SCALE GENOMIC DNA]</scope>
    <source>
        <strain evidence="4 5">NCTC13788</strain>
    </source>
</reference>
<accession>A0A239SZL4</accession>
<evidence type="ECO:0000313" key="4">
    <source>
        <dbReference type="EMBL" id="SNU90318.1"/>
    </source>
</evidence>
<keyword evidence="2 4" id="KW-0378">Hydrolase</keyword>
<dbReference type="OrthoDB" id="9008185at2"/>
<dbReference type="Gene3D" id="3.90.79.10">
    <property type="entry name" value="Nucleoside Triphosphate Pyrophosphohydrolase"/>
    <property type="match status" value="1"/>
</dbReference>
<dbReference type="KEGG" id="smen:SAMEA4412692_1812"/>
<dbReference type="CDD" id="cd04688">
    <property type="entry name" value="NUDIX_Hydrolase"/>
    <property type="match status" value="1"/>
</dbReference>
<dbReference type="GO" id="GO:0016787">
    <property type="term" value="F:hydrolase activity"/>
    <property type="evidence" value="ECO:0007669"/>
    <property type="project" value="UniProtKB-KW"/>
</dbReference>
<dbReference type="InterPro" id="IPR000086">
    <property type="entry name" value="NUDIX_hydrolase_dom"/>
</dbReference>
<organism evidence="4 5">
    <name type="scientific">Streptococcus merionis</name>
    <dbReference type="NCBI Taxonomy" id="400065"/>
    <lineage>
        <taxon>Bacteria</taxon>
        <taxon>Bacillati</taxon>
        <taxon>Bacillota</taxon>
        <taxon>Bacilli</taxon>
        <taxon>Lactobacillales</taxon>
        <taxon>Streptococcaceae</taxon>
        <taxon>Streptococcus</taxon>
    </lineage>
</organism>
<dbReference type="InterPro" id="IPR020084">
    <property type="entry name" value="NUDIX_hydrolase_CS"/>
</dbReference>
<dbReference type="AlphaFoldDB" id="A0A239SZL4"/>
<dbReference type="PROSITE" id="PS00893">
    <property type="entry name" value="NUDIX_BOX"/>
    <property type="match status" value="1"/>
</dbReference>
<dbReference type="Proteomes" id="UP000215185">
    <property type="component" value="Chromosome 1"/>
</dbReference>
<evidence type="ECO:0000313" key="5">
    <source>
        <dbReference type="Proteomes" id="UP000215185"/>
    </source>
</evidence>
<dbReference type="EMBL" id="LT906439">
    <property type="protein sequence ID" value="SNU90318.1"/>
    <property type="molecule type" value="Genomic_DNA"/>
</dbReference>
<name>A0A239SZL4_9STRE</name>
<feature type="domain" description="Nudix hydrolase" evidence="3">
    <location>
        <begin position="13"/>
        <end position="143"/>
    </location>
</feature>
<protein>
    <submittedName>
        <fullName evidence="4">MutT/NUDIX hydrolase family protein</fullName>
    </submittedName>
</protein>
<keyword evidence="5" id="KW-1185">Reference proteome</keyword>
<dbReference type="PANTHER" id="PTHR43046:SF14">
    <property type="entry name" value="MUTT_NUDIX FAMILY PROTEIN"/>
    <property type="match status" value="1"/>
</dbReference>
<dbReference type="PROSITE" id="PS51462">
    <property type="entry name" value="NUDIX"/>
    <property type="match status" value="1"/>
</dbReference>
<evidence type="ECO:0000256" key="2">
    <source>
        <dbReference type="ARBA" id="ARBA00022801"/>
    </source>
</evidence>
<dbReference type="PANTHER" id="PTHR43046">
    <property type="entry name" value="GDP-MANNOSE MANNOSYL HYDROLASE"/>
    <property type="match status" value="1"/>
</dbReference>
<dbReference type="SUPFAM" id="SSF55811">
    <property type="entry name" value="Nudix"/>
    <property type="match status" value="1"/>
</dbReference>
<dbReference type="STRING" id="1123308.GCA_000380085_01019"/>
<evidence type="ECO:0000256" key="1">
    <source>
        <dbReference type="ARBA" id="ARBA00001946"/>
    </source>
</evidence>
<dbReference type="RefSeq" id="WP_018373591.1">
    <property type="nucleotide sequence ID" value="NZ_LT906439.1"/>
</dbReference>
<proteinExistence type="predicted"/>
<comment type="cofactor">
    <cofactor evidence="1">
        <name>Mg(2+)</name>
        <dbReference type="ChEBI" id="CHEBI:18420"/>
    </cofactor>
</comment>
<evidence type="ECO:0000259" key="3">
    <source>
        <dbReference type="PROSITE" id="PS51462"/>
    </source>
</evidence>